<evidence type="ECO:0000313" key="3">
    <source>
        <dbReference type="Proteomes" id="UP000254771"/>
    </source>
</evidence>
<keyword evidence="1" id="KW-0812">Transmembrane</keyword>
<organism evidence="2 3">
    <name type="scientific">endosymbiont of Escarpia spicata</name>
    <dbReference type="NCBI Taxonomy" id="2200908"/>
    <lineage>
        <taxon>Bacteria</taxon>
        <taxon>Pseudomonadati</taxon>
        <taxon>Pseudomonadota</taxon>
        <taxon>Gammaproteobacteria</taxon>
        <taxon>sulfur-oxidizing symbionts</taxon>
    </lineage>
</organism>
<dbReference type="Proteomes" id="UP000254771">
    <property type="component" value="Unassembled WGS sequence"/>
</dbReference>
<evidence type="ECO:0008006" key="4">
    <source>
        <dbReference type="Google" id="ProtNLM"/>
    </source>
</evidence>
<feature type="transmembrane region" description="Helical" evidence="1">
    <location>
        <begin position="6"/>
        <end position="27"/>
    </location>
</feature>
<comment type="caution">
    <text evidence="2">The sequence shown here is derived from an EMBL/GenBank/DDBJ whole genome shotgun (WGS) entry which is preliminary data.</text>
</comment>
<protein>
    <recommendedName>
        <fullName evidence="4">Cardiolipin synthase N-terminal domain-containing protein</fullName>
    </recommendedName>
</protein>
<reference evidence="2 3" key="1">
    <citation type="journal article" date="2018" name="ISME J.">
        <title>Endosymbiont genomes yield clues of tubeworm success.</title>
        <authorList>
            <person name="Li Y."/>
            <person name="Liles M.R."/>
            <person name="Halanych K.M."/>
        </authorList>
    </citation>
    <scope>NUCLEOTIDE SEQUENCE [LARGE SCALE GENOMIC DNA]</scope>
    <source>
        <strain evidence="2">A1462</strain>
    </source>
</reference>
<gene>
    <name evidence="2" type="ORF">DIZ78_06750</name>
</gene>
<keyword evidence="3" id="KW-1185">Reference proteome</keyword>
<evidence type="ECO:0000256" key="1">
    <source>
        <dbReference type="SAM" id="Phobius"/>
    </source>
</evidence>
<name>A0A370DNV3_9GAMM</name>
<keyword evidence="1" id="KW-1133">Transmembrane helix</keyword>
<dbReference type="EMBL" id="QFXE01000008">
    <property type="protein sequence ID" value="RDH86600.1"/>
    <property type="molecule type" value="Genomic_DNA"/>
</dbReference>
<sequence>MQMILGMGVGAMLIALFIWFLPIVLILRSDKTSGMEKLFWLLAVLFVSWFAWIFYALLAPLEKKAS</sequence>
<dbReference type="AlphaFoldDB" id="A0A370DNV3"/>
<keyword evidence="1" id="KW-0472">Membrane</keyword>
<evidence type="ECO:0000313" key="2">
    <source>
        <dbReference type="EMBL" id="RDH86600.1"/>
    </source>
</evidence>
<proteinExistence type="predicted"/>
<feature type="transmembrane region" description="Helical" evidence="1">
    <location>
        <begin position="39"/>
        <end position="58"/>
    </location>
</feature>
<accession>A0A370DNV3</accession>